<protein>
    <submittedName>
        <fullName evidence="1">Uncharacterized protein</fullName>
    </submittedName>
</protein>
<sequence>METWVVSNHRFIQRNSLTTMTVTAITQDAQAVMTTAPTAGTAQAAINAALVRIAAPARVAPAARTATAVTTASTVRTALIVPIAPKLHGLLWIEERKESDRRA</sequence>
<organism evidence="1 2">
    <name type="scientific">Pyrenophora seminiperda CCB06</name>
    <dbReference type="NCBI Taxonomy" id="1302712"/>
    <lineage>
        <taxon>Eukaryota</taxon>
        <taxon>Fungi</taxon>
        <taxon>Dikarya</taxon>
        <taxon>Ascomycota</taxon>
        <taxon>Pezizomycotina</taxon>
        <taxon>Dothideomycetes</taxon>
        <taxon>Pleosporomycetidae</taxon>
        <taxon>Pleosporales</taxon>
        <taxon>Pleosporineae</taxon>
        <taxon>Pleosporaceae</taxon>
        <taxon>Pyrenophora</taxon>
    </lineage>
</organism>
<accession>A0A3M7MHU1</accession>
<dbReference type="AlphaFoldDB" id="A0A3M7MHU1"/>
<dbReference type="EMBL" id="KE747843">
    <property type="protein sequence ID" value="RMZ73894.1"/>
    <property type="molecule type" value="Genomic_DNA"/>
</dbReference>
<reference evidence="1 2" key="1">
    <citation type="journal article" date="2014" name="PLoS ONE">
        <title>De novo Genome Assembly of the Fungal Plant Pathogen Pyrenophora semeniperda.</title>
        <authorList>
            <person name="Soliai M.M."/>
            <person name="Meyer S.E."/>
            <person name="Udall J.A."/>
            <person name="Elzinga D.E."/>
            <person name="Hermansen R.A."/>
            <person name="Bodily P.M."/>
            <person name="Hart A.A."/>
            <person name="Coleman C.E."/>
        </authorList>
    </citation>
    <scope>NUCLEOTIDE SEQUENCE [LARGE SCALE GENOMIC DNA]</scope>
    <source>
        <strain evidence="1 2">CCB06</strain>
        <tissue evidence="1">Mycelium</tissue>
    </source>
</reference>
<evidence type="ECO:0000313" key="2">
    <source>
        <dbReference type="Proteomes" id="UP000265663"/>
    </source>
</evidence>
<gene>
    <name evidence="1" type="ORF">GMOD_00004696</name>
</gene>
<keyword evidence="2" id="KW-1185">Reference proteome</keyword>
<dbReference type="Proteomes" id="UP000265663">
    <property type="component" value="Unassembled WGS sequence"/>
</dbReference>
<proteinExistence type="predicted"/>
<name>A0A3M7MHU1_9PLEO</name>
<evidence type="ECO:0000313" key="1">
    <source>
        <dbReference type="EMBL" id="RMZ73894.1"/>
    </source>
</evidence>